<evidence type="ECO:0000256" key="1">
    <source>
        <dbReference type="ARBA" id="ARBA00004424"/>
    </source>
</evidence>
<evidence type="ECO:0000313" key="10">
    <source>
        <dbReference type="Ensembl" id="ENSRFEP00010008659.1"/>
    </source>
</evidence>
<protein>
    <submittedName>
        <fullName evidence="10">Solute carrier family 7 member 13</fullName>
    </submittedName>
</protein>
<feature type="transmembrane region" description="Helical" evidence="9">
    <location>
        <begin position="87"/>
        <end position="112"/>
    </location>
</feature>
<dbReference type="FunCoup" id="A0A671E5L0">
    <property type="interactions" value="12"/>
</dbReference>
<gene>
    <name evidence="10" type="primary">SLC7A13</name>
</gene>
<evidence type="ECO:0000256" key="8">
    <source>
        <dbReference type="ARBA" id="ARBA00023157"/>
    </source>
</evidence>
<accession>A0A671E5L0</accession>
<evidence type="ECO:0000256" key="4">
    <source>
        <dbReference type="ARBA" id="ARBA00022475"/>
    </source>
</evidence>
<dbReference type="GO" id="GO:0016324">
    <property type="term" value="C:apical plasma membrane"/>
    <property type="evidence" value="ECO:0007669"/>
    <property type="project" value="UniProtKB-SubCell"/>
</dbReference>
<dbReference type="CTD" id="157724"/>
<comment type="similarity">
    <text evidence="2">Belongs to the amino acid-polyamine-organocation (APC) superfamily.</text>
</comment>
<dbReference type="Ensembl" id="ENSRFET00010009510.1">
    <property type="protein sequence ID" value="ENSRFEP00010008659.1"/>
    <property type="gene ID" value="ENSRFEG00010005903.1"/>
</dbReference>
<reference evidence="10 11" key="2">
    <citation type="journal article" date="2018" name="Annu Rev Anim Biosci">
        <title>Bat Biology, Genomes, and the Bat1K Project: To Generate Chromosome-Level Genomes for All Living Bat Species.</title>
        <authorList>
            <person name="Teeling E.C."/>
            <person name="Vernes S.C."/>
            <person name="Davalos L.M."/>
            <person name="Ray D.A."/>
            <person name="Gilbert M.T.P."/>
            <person name="Myers E."/>
        </authorList>
    </citation>
    <scope>NUCLEOTIDE SEQUENCE</scope>
</reference>
<reference evidence="10" key="4">
    <citation type="submission" date="2025-08" db="UniProtKB">
        <authorList>
            <consortium name="Ensembl"/>
        </authorList>
    </citation>
    <scope>IDENTIFICATION</scope>
</reference>
<feature type="transmembrane region" description="Helical" evidence="9">
    <location>
        <begin position="363"/>
        <end position="383"/>
    </location>
</feature>
<evidence type="ECO:0000256" key="6">
    <source>
        <dbReference type="ARBA" id="ARBA00022989"/>
    </source>
</evidence>
<dbReference type="PANTHER" id="PTHR11785:SF238">
    <property type="entry name" value="SOLUTE CARRIER FAMILY 7 MEMBER 13"/>
    <property type="match status" value="1"/>
</dbReference>
<feature type="transmembrane region" description="Helical" evidence="9">
    <location>
        <begin position="12"/>
        <end position="34"/>
    </location>
</feature>
<dbReference type="GeneID" id="117033552"/>
<dbReference type="PANTHER" id="PTHR11785">
    <property type="entry name" value="AMINO ACID TRANSPORTER"/>
    <property type="match status" value="1"/>
</dbReference>
<dbReference type="GO" id="GO:0015810">
    <property type="term" value="P:aspartate transmembrane transport"/>
    <property type="evidence" value="ECO:0007669"/>
    <property type="project" value="Ensembl"/>
</dbReference>
<dbReference type="KEGG" id="rfq:117033552"/>
<keyword evidence="11" id="KW-1185">Reference proteome</keyword>
<feature type="transmembrane region" description="Helical" evidence="9">
    <location>
        <begin position="241"/>
        <end position="263"/>
    </location>
</feature>
<keyword evidence="4" id="KW-1003">Cell membrane</keyword>
<dbReference type="OMA" id="AMHICAK"/>
<comment type="subcellular location">
    <subcellularLocation>
        <location evidence="1">Apical cell membrane</location>
        <topology evidence="1">Multi-pass membrane protein</topology>
    </subcellularLocation>
</comment>
<dbReference type="OrthoDB" id="5982228at2759"/>
<feature type="transmembrane region" description="Helical" evidence="9">
    <location>
        <begin position="46"/>
        <end position="66"/>
    </location>
</feature>
<evidence type="ECO:0000256" key="7">
    <source>
        <dbReference type="ARBA" id="ARBA00023136"/>
    </source>
</evidence>
<dbReference type="GeneTree" id="ENSGT00940000162798"/>
<dbReference type="Pfam" id="PF13520">
    <property type="entry name" value="AA_permease_2"/>
    <property type="match status" value="1"/>
</dbReference>
<feature type="transmembrane region" description="Helical" evidence="9">
    <location>
        <begin position="165"/>
        <end position="183"/>
    </location>
</feature>
<dbReference type="InParanoid" id="A0A671E5L0"/>
<evidence type="ECO:0000256" key="2">
    <source>
        <dbReference type="ARBA" id="ARBA00009523"/>
    </source>
</evidence>
<feature type="transmembrane region" description="Helical" evidence="9">
    <location>
        <begin position="283"/>
        <end position="305"/>
    </location>
</feature>
<reference evidence="10 11" key="1">
    <citation type="journal article" date="2015" name="Annu Rev Anim Biosci">
        <title>The Genome 10K Project: a way forward.</title>
        <authorList>
            <person name="Koepfli K.P."/>
            <person name="Paten B."/>
            <person name="O'Brien S.J."/>
            <person name="Koepfli K.P."/>
            <person name="Paten B."/>
            <person name="Antunes A."/>
            <person name="Belov K."/>
            <person name="Bustamante C."/>
            <person name="Castoe T.A."/>
            <person name="Clawson H."/>
            <person name="Crawford A.J."/>
            <person name="Diekhans M."/>
            <person name="Distel D."/>
            <person name="Durbin R."/>
            <person name="Earl D."/>
            <person name="Fujita M.K."/>
            <person name="Gamble T."/>
            <person name="Georges A."/>
            <person name="Gemmell N."/>
            <person name="Gilbert M.T."/>
            <person name="Graves J.M."/>
            <person name="Green R.E."/>
            <person name="Hickey G."/>
            <person name="Jarvis E.D."/>
            <person name="Johnson W."/>
            <person name="Komissarov A."/>
            <person name="Korf I."/>
            <person name="Kuhn R."/>
            <person name="Larkin D.M."/>
            <person name="Lewin H."/>
            <person name="Lopez J.V."/>
            <person name="Ma J."/>
            <person name="Marques-Bonet T."/>
            <person name="Miller W."/>
            <person name="Murphy R."/>
            <person name="Pevzner P."/>
            <person name="Shapiro B."/>
            <person name="Steiner C."/>
            <person name="Tamazian G."/>
            <person name="Venkatesh B."/>
            <person name="Wang J."/>
            <person name="Wayne R."/>
            <person name="Wiley E."/>
            <person name="Yang H."/>
            <person name="Zhang G."/>
            <person name="Haussler D."/>
            <person name="Ryder O."/>
            <person name="O'Brien S.J."/>
        </authorList>
    </citation>
    <scope>NUCLEOTIDE SEQUENCE</scope>
</reference>
<dbReference type="Gene3D" id="1.20.1740.10">
    <property type="entry name" value="Amino acid/polyamine transporter I"/>
    <property type="match status" value="1"/>
</dbReference>
<dbReference type="Proteomes" id="UP000472240">
    <property type="component" value="Chromosome 14"/>
</dbReference>
<keyword evidence="7 9" id="KW-0472">Membrane</keyword>
<evidence type="ECO:0000313" key="11">
    <source>
        <dbReference type="Proteomes" id="UP000472240"/>
    </source>
</evidence>
<reference evidence="11" key="3">
    <citation type="submission" date="2018-12" db="EMBL/GenBank/DDBJ databases">
        <title>G10K-VGP greater horseshoe bat female genome, primary haplotype.</title>
        <authorList>
            <person name="Teeling E."/>
            <person name="Myers G."/>
            <person name="Vernes S."/>
            <person name="Pippel M."/>
            <person name="Winkler S."/>
            <person name="Fedrigo O."/>
            <person name="Rhie A."/>
            <person name="Koren S."/>
            <person name="Phillippy A."/>
            <person name="Lewin H."/>
            <person name="Damas J."/>
            <person name="Howe K."/>
            <person name="Mountcastle J."/>
            <person name="Jarvis E.D."/>
        </authorList>
    </citation>
    <scope>NUCLEOTIDE SEQUENCE [LARGE SCALE GENOMIC DNA]</scope>
</reference>
<dbReference type="AlphaFoldDB" id="A0A671E5L0"/>
<proteinExistence type="inferred from homology"/>
<evidence type="ECO:0000256" key="3">
    <source>
        <dbReference type="ARBA" id="ARBA00022448"/>
    </source>
</evidence>
<sequence length="485" mass="53468">MDTGKMIQLKRVFGYGWGTSFLIVSVIGTGIFVAPGGVLKYSCMNAGLSLCIWAVCALLTTMDALCSAEIGISFPCSGAHYYFLKRCFGSCLSFLSLWTTLFVAAGVAASQALLLAEHTLQPFYPSCSAPQLPKQCLALALLWLVGILNSRGVTEVTWLQTAGTALKALILGLISLSGLVLLLRGRRENVQRFQEAFDAELPKASQFIQAVFQGLFAYSGVGCLTFIAGELKKSRKTIPKCIFTVIPLVTVIYLLVNISYLTVLTPREVLSSDAVAVTWTNRVLPSLTWVVPFGISASLFSNLLINIFQSSRVTYIAGQEGQLPLLFNTLNSHSSPLISVLLLVTMASIVVVSTNLIDLINYIYFVVSIWSVLSMIGILKLRFQEPNLPRPYKVSLPFPLVTMAISLCLVLVPLVTSPHMHYIYVCLFILSKLLFYVPFVYFKWKLVGFEKMMCYLQLLFNICIPDVSDEQVSEAQTVSKKLAKF</sequence>
<name>A0A671E5L0_RHIFE</name>
<dbReference type="InterPro" id="IPR050598">
    <property type="entry name" value="AminoAcid_Transporter"/>
</dbReference>
<keyword evidence="6 9" id="KW-1133">Transmembrane helix</keyword>
<keyword evidence="3" id="KW-0813">Transport</keyword>
<dbReference type="GO" id="GO:0015179">
    <property type="term" value="F:L-amino acid transmembrane transporter activity"/>
    <property type="evidence" value="ECO:0007669"/>
    <property type="project" value="TreeGrafter"/>
</dbReference>
<feature type="transmembrane region" description="Helical" evidence="9">
    <location>
        <begin position="337"/>
        <end position="357"/>
    </location>
</feature>
<dbReference type="GO" id="GO:0015811">
    <property type="term" value="P:L-cystine transport"/>
    <property type="evidence" value="ECO:0007669"/>
    <property type="project" value="Ensembl"/>
</dbReference>
<feature type="transmembrane region" description="Helical" evidence="9">
    <location>
        <begin position="422"/>
        <end position="442"/>
    </location>
</feature>
<keyword evidence="8" id="KW-1015">Disulfide bond</keyword>
<organism evidence="10 11">
    <name type="scientific">Rhinolophus ferrumequinum</name>
    <name type="common">Greater horseshoe bat</name>
    <dbReference type="NCBI Taxonomy" id="59479"/>
    <lineage>
        <taxon>Eukaryota</taxon>
        <taxon>Metazoa</taxon>
        <taxon>Chordata</taxon>
        <taxon>Craniata</taxon>
        <taxon>Vertebrata</taxon>
        <taxon>Euteleostomi</taxon>
        <taxon>Mammalia</taxon>
        <taxon>Eutheria</taxon>
        <taxon>Laurasiatheria</taxon>
        <taxon>Chiroptera</taxon>
        <taxon>Yinpterochiroptera</taxon>
        <taxon>Rhinolophoidea</taxon>
        <taxon>Rhinolophidae</taxon>
        <taxon>Rhinolophinae</taxon>
        <taxon>Rhinolophus</taxon>
    </lineage>
</organism>
<reference evidence="10" key="5">
    <citation type="submission" date="2025-09" db="UniProtKB">
        <authorList>
            <consortium name="Ensembl"/>
        </authorList>
    </citation>
    <scope>IDENTIFICATION</scope>
</reference>
<dbReference type="FunFam" id="1.20.1740.10:FF:000036">
    <property type="entry name" value="Solute carrier family 7 member 13"/>
    <property type="match status" value="1"/>
</dbReference>
<dbReference type="GO" id="GO:0015813">
    <property type="term" value="P:L-glutamate transmembrane transport"/>
    <property type="evidence" value="ECO:0007669"/>
    <property type="project" value="Ensembl"/>
</dbReference>
<dbReference type="InterPro" id="IPR002293">
    <property type="entry name" value="AA/rel_permease1"/>
</dbReference>
<evidence type="ECO:0000256" key="9">
    <source>
        <dbReference type="SAM" id="Phobius"/>
    </source>
</evidence>
<feature type="transmembrane region" description="Helical" evidence="9">
    <location>
        <begin position="395"/>
        <end position="416"/>
    </location>
</feature>
<dbReference type="PIRSF" id="PIRSF006060">
    <property type="entry name" value="AA_transporter"/>
    <property type="match status" value="1"/>
</dbReference>
<dbReference type="GO" id="GO:0046982">
    <property type="term" value="F:protein heterodimerization activity"/>
    <property type="evidence" value="ECO:0007669"/>
    <property type="project" value="Ensembl"/>
</dbReference>
<dbReference type="RefSeq" id="XP_032981559.1">
    <property type="nucleotide sequence ID" value="XM_033125668.1"/>
</dbReference>
<keyword evidence="5 9" id="KW-0812">Transmembrane</keyword>
<evidence type="ECO:0000256" key="5">
    <source>
        <dbReference type="ARBA" id="ARBA00022692"/>
    </source>
</evidence>